<dbReference type="AlphaFoldDB" id="A0A078BB03"/>
<evidence type="ECO:0000313" key="2">
    <source>
        <dbReference type="EMBL" id="CDW90417.1"/>
    </source>
</evidence>
<protein>
    <submittedName>
        <fullName evidence="2">Uncharacterized protein</fullName>
    </submittedName>
</protein>
<accession>A0A078BB03</accession>
<feature type="region of interest" description="Disordered" evidence="1">
    <location>
        <begin position="486"/>
        <end position="513"/>
    </location>
</feature>
<evidence type="ECO:0000313" key="3">
    <source>
        <dbReference type="Proteomes" id="UP000039865"/>
    </source>
</evidence>
<name>A0A078BB03_STYLE</name>
<evidence type="ECO:0000256" key="1">
    <source>
        <dbReference type="SAM" id="MobiDB-lite"/>
    </source>
</evidence>
<reference evidence="2 3" key="1">
    <citation type="submission" date="2014-06" db="EMBL/GenBank/DDBJ databases">
        <authorList>
            <person name="Swart Estienne"/>
        </authorList>
    </citation>
    <scope>NUCLEOTIDE SEQUENCE [LARGE SCALE GENOMIC DNA]</scope>
    <source>
        <strain evidence="2 3">130c</strain>
    </source>
</reference>
<sequence length="586" mass="68679">MSKVKNTVYNSLKSIDYFSKPINFTYKDTIVEVSNSYSDPHVIGEIGISIAFMLSDINGLLLLYEEEIGKFNLWQGKFDLVETPDGKITREFSRQLVPYNKCSVNSTALRKLSQQDILSYPIDDYYCPDLTNLTLQANFHAPQFQFLFLEFMKCKDKKLCQNSTLLKKRIESSNIQIIVVSSFFEVDNYEQPVKYFMDDAFYPMIDNMNLQATMLFRSSIQDSKFQLSMARNLFLIQDYKKLMNQNTLIVDDDDEDDQNLSKHQQKAKKVQRSILRLKENKKFQNLEFKYKDLFRAFMMDSYGWMINCCKKNDRSKLKIKRKHLLEKGKEKVVDELDCANILRKLRMVDNMAQLLLSVPQQILLYNQKKDVINMNESSEDEELMNLRNVRKITRNIKLFAAFAYYKLKDSLTTTDKRIIMGTVSNNPHFLDKEILESEINNKMKLMHQQSIRNKNIQKLEELDIYDNLQMEVQAFSKGKFQTFMSGKNKSNKSVSSYKTQRRGTGQNSKKLMPNFSFVNDLERQQSNLKTDSSVELEPLEQKQNKKRSSTTVLGLKKIFKDEESIQLYKEDISATELDDSSQFQQL</sequence>
<gene>
    <name evidence="2" type="primary">Contig11395.g12179</name>
    <name evidence="2" type="ORF">STYLEM_19560</name>
</gene>
<dbReference type="InParanoid" id="A0A078BB03"/>
<dbReference type="EMBL" id="CCKQ01018447">
    <property type="protein sequence ID" value="CDW90417.1"/>
    <property type="molecule type" value="Genomic_DNA"/>
</dbReference>
<keyword evidence="3" id="KW-1185">Reference proteome</keyword>
<feature type="compositionally biased region" description="Low complexity" evidence="1">
    <location>
        <begin position="486"/>
        <end position="498"/>
    </location>
</feature>
<proteinExistence type="predicted"/>
<organism evidence="2 3">
    <name type="scientific">Stylonychia lemnae</name>
    <name type="common">Ciliate</name>
    <dbReference type="NCBI Taxonomy" id="5949"/>
    <lineage>
        <taxon>Eukaryota</taxon>
        <taxon>Sar</taxon>
        <taxon>Alveolata</taxon>
        <taxon>Ciliophora</taxon>
        <taxon>Intramacronucleata</taxon>
        <taxon>Spirotrichea</taxon>
        <taxon>Stichotrichia</taxon>
        <taxon>Sporadotrichida</taxon>
        <taxon>Oxytrichidae</taxon>
        <taxon>Stylonychinae</taxon>
        <taxon>Stylonychia</taxon>
    </lineage>
</organism>
<dbReference type="Proteomes" id="UP000039865">
    <property type="component" value="Unassembled WGS sequence"/>
</dbReference>